<dbReference type="EMBL" id="MNCJ02000330">
    <property type="protein sequence ID" value="KAF5764377.1"/>
    <property type="molecule type" value="Genomic_DNA"/>
</dbReference>
<evidence type="ECO:0000313" key="2">
    <source>
        <dbReference type="Proteomes" id="UP000215914"/>
    </source>
</evidence>
<reference evidence="1" key="2">
    <citation type="submission" date="2020-06" db="EMBL/GenBank/DDBJ databases">
        <title>Helianthus annuus Genome sequencing and assembly Release 2.</title>
        <authorList>
            <person name="Gouzy J."/>
            <person name="Langlade N."/>
            <person name="Munos S."/>
        </authorList>
    </citation>
    <scope>NUCLEOTIDE SEQUENCE</scope>
    <source>
        <tissue evidence="1">Leaves</tissue>
    </source>
</reference>
<dbReference type="AlphaFoldDB" id="A0A9K3DZX0"/>
<gene>
    <name evidence="1" type="ORF">HanXRQr2_Chr15g0691331</name>
</gene>
<reference evidence="1" key="1">
    <citation type="journal article" date="2017" name="Nature">
        <title>The sunflower genome provides insights into oil metabolism, flowering and Asterid evolution.</title>
        <authorList>
            <person name="Badouin H."/>
            <person name="Gouzy J."/>
            <person name="Grassa C.J."/>
            <person name="Murat F."/>
            <person name="Staton S.E."/>
            <person name="Cottret L."/>
            <person name="Lelandais-Briere C."/>
            <person name="Owens G.L."/>
            <person name="Carrere S."/>
            <person name="Mayjonade B."/>
            <person name="Legrand L."/>
            <person name="Gill N."/>
            <person name="Kane N.C."/>
            <person name="Bowers J.E."/>
            <person name="Hubner S."/>
            <person name="Bellec A."/>
            <person name="Berard A."/>
            <person name="Berges H."/>
            <person name="Blanchet N."/>
            <person name="Boniface M.C."/>
            <person name="Brunel D."/>
            <person name="Catrice O."/>
            <person name="Chaidir N."/>
            <person name="Claudel C."/>
            <person name="Donnadieu C."/>
            <person name="Faraut T."/>
            <person name="Fievet G."/>
            <person name="Helmstetter N."/>
            <person name="King M."/>
            <person name="Knapp S.J."/>
            <person name="Lai Z."/>
            <person name="Le Paslier M.C."/>
            <person name="Lippi Y."/>
            <person name="Lorenzon L."/>
            <person name="Mandel J.R."/>
            <person name="Marage G."/>
            <person name="Marchand G."/>
            <person name="Marquand E."/>
            <person name="Bret-Mestries E."/>
            <person name="Morien E."/>
            <person name="Nambeesan S."/>
            <person name="Nguyen T."/>
            <person name="Pegot-Espagnet P."/>
            <person name="Pouilly N."/>
            <person name="Raftis F."/>
            <person name="Sallet E."/>
            <person name="Schiex T."/>
            <person name="Thomas J."/>
            <person name="Vandecasteele C."/>
            <person name="Vares D."/>
            <person name="Vear F."/>
            <person name="Vautrin S."/>
            <person name="Crespi M."/>
            <person name="Mangin B."/>
            <person name="Burke J.M."/>
            <person name="Salse J."/>
            <person name="Munos S."/>
            <person name="Vincourt P."/>
            <person name="Rieseberg L.H."/>
            <person name="Langlade N.B."/>
        </authorList>
    </citation>
    <scope>NUCLEOTIDE SEQUENCE</scope>
    <source>
        <tissue evidence="1">Leaves</tissue>
    </source>
</reference>
<comment type="caution">
    <text evidence="1">The sequence shown here is derived from an EMBL/GenBank/DDBJ whole genome shotgun (WGS) entry which is preliminary data.</text>
</comment>
<protein>
    <submittedName>
        <fullName evidence="1">Uncharacterized protein</fullName>
    </submittedName>
</protein>
<evidence type="ECO:0000313" key="1">
    <source>
        <dbReference type="EMBL" id="KAF5764377.1"/>
    </source>
</evidence>
<keyword evidence="2" id="KW-1185">Reference proteome</keyword>
<organism evidence="1 2">
    <name type="scientific">Helianthus annuus</name>
    <name type="common">Common sunflower</name>
    <dbReference type="NCBI Taxonomy" id="4232"/>
    <lineage>
        <taxon>Eukaryota</taxon>
        <taxon>Viridiplantae</taxon>
        <taxon>Streptophyta</taxon>
        <taxon>Embryophyta</taxon>
        <taxon>Tracheophyta</taxon>
        <taxon>Spermatophyta</taxon>
        <taxon>Magnoliopsida</taxon>
        <taxon>eudicotyledons</taxon>
        <taxon>Gunneridae</taxon>
        <taxon>Pentapetalae</taxon>
        <taxon>asterids</taxon>
        <taxon>campanulids</taxon>
        <taxon>Asterales</taxon>
        <taxon>Asteraceae</taxon>
        <taxon>Asteroideae</taxon>
        <taxon>Heliantheae alliance</taxon>
        <taxon>Heliantheae</taxon>
        <taxon>Helianthus</taxon>
    </lineage>
</organism>
<proteinExistence type="predicted"/>
<dbReference type="Gramene" id="mRNA:HanXRQr2_Chr15g0691331">
    <property type="protein sequence ID" value="mRNA:HanXRQr2_Chr15g0691331"/>
    <property type="gene ID" value="HanXRQr2_Chr15g0691331"/>
</dbReference>
<name>A0A9K3DZX0_HELAN</name>
<sequence>MVIFFSMVCTLCINIYQVWHCIKRLYGTSINWRWNLRHVISK</sequence>
<accession>A0A9K3DZX0</accession>
<dbReference type="Proteomes" id="UP000215914">
    <property type="component" value="Unassembled WGS sequence"/>
</dbReference>